<comment type="pathway">
    <text evidence="1">Cofactor biosynthesis; tetrahydrofolate biosynthesis; 5,6,7,8-tetrahydrofolate from 7,8-dihydrofolate: step 1/1.</text>
</comment>
<accession>A0A4Q9ND43</accession>
<dbReference type="PANTHER" id="PTHR48069:SF3">
    <property type="entry name" value="DIHYDROFOLATE REDUCTASE"/>
    <property type="match status" value="1"/>
</dbReference>
<comment type="similarity">
    <text evidence="7">Belongs to the dihydrofolate reductase family.</text>
</comment>
<evidence type="ECO:0000256" key="3">
    <source>
        <dbReference type="ARBA" id="ARBA00018886"/>
    </source>
</evidence>
<dbReference type="InterPro" id="IPR024072">
    <property type="entry name" value="DHFR-like_dom_sf"/>
</dbReference>
<name>A0A4Q9ND43_9APHY</name>
<keyword evidence="5" id="KW-0521">NADP</keyword>
<dbReference type="AlphaFoldDB" id="A0A4Q9ND43"/>
<keyword evidence="11" id="KW-1185">Reference proteome</keyword>
<sequence>MTRLTLIVAATRNNGIGQNSHLPWRLAKEMAYFKRVTTNAPEGSMNAVVMGRNTWESIPQKFRPLNKRLNLVISSNTNYQLLPADAATPCALVYLHSSLDSALERLSQSEYLEAPIHRTFIIGGASLYRETLALLPSGTFVDRVLLTRILAPAFEDCDVFMPDFLTQTDDTLPWRRVSHAELQEWVGFDVVAGEQEENGVQYEFQMWVR</sequence>
<dbReference type="STRING" id="114155.A0A4Q9ND43"/>
<dbReference type="PANTHER" id="PTHR48069">
    <property type="entry name" value="DIHYDROFOLATE REDUCTASE"/>
    <property type="match status" value="1"/>
</dbReference>
<reference evidence="9 11" key="1">
    <citation type="submission" date="2019-01" db="EMBL/GenBank/DDBJ databases">
        <title>Draft genome sequences of three monokaryotic isolates of the white-rot basidiomycete fungus Dichomitus squalens.</title>
        <authorList>
            <consortium name="DOE Joint Genome Institute"/>
            <person name="Lopez S.C."/>
            <person name="Andreopoulos B."/>
            <person name="Pangilinan J."/>
            <person name="Lipzen A."/>
            <person name="Riley R."/>
            <person name="Ahrendt S."/>
            <person name="Ng V."/>
            <person name="Barry K."/>
            <person name="Daum C."/>
            <person name="Grigoriev I.V."/>
            <person name="Hilden K.S."/>
            <person name="Makela M.R."/>
            <person name="de Vries R.P."/>
        </authorList>
    </citation>
    <scope>NUCLEOTIDE SEQUENCE [LARGE SCALE GENOMIC DNA]</scope>
    <source>
        <strain evidence="10 11">CBS 464.89</strain>
        <strain evidence="9">OM18370.1</strain>
    </source>
</reference>
<evidence type="ECO:0000259" key="8">
    <source>
        <dbReference type="PROSITE" id="PS51330"/>
    </source>
</evidence>
<evidence type="ECO:0000313" key="10">
    <source>
        <dbReference type="EMBL" id="TBU65122.1"/>
    </source>
</evidence>
<dbReference type="PROSITE" id="PS00075">
    <property type="entry name" value="DHFR_1"/>
    <property type="match status" value="1"/>
</dbReference>
<dbReference type="GO" id="GO:0050661">
    <property type="term" value="F:NADP binding"/>
    <property type="evidence" value="ECO:0007669"/>
    <property type="project" value="InterPro"/>
</dbReference>
<evidence type="ECO:0000256" key="5">
    <source>
        <dbReference type="ARBA" id="ARBA00022857"/>
    </source>
</evidence>
<evidence type="ECO:0000256" key="7">
    <source>
        <dbReference type="RuleBase" id="RU004474"/>
    </source>
</evidence>
<gene>
    <name evidence="10" type="ORF">BD310DRAFT_1002484</name>
    <name evidence="9" type="ORF">BD311DRAFT_783971</name>
</gene>
<dbReference type="UniPathway" id="UPA00077">
    <property type="reaction ID" value="UER00158"/>
</dbReference>
<keyword evidence="4" id="KW-0554">One-carbon metabolism</keyword>
<organism evidence="9">
    <name type="scientific">Dichomitus squalens</name>
    <dbReference type="NCBI Taxonomy" id="114155"/>
    <lineage>
        <taxon>Eukaryota</taxon>
        <taxon>Fungi</taxon>
        <taxon>Dikarya</taxon>
        <taxon>Basidiomycota</taxon>
        <taxon>Agaricomycotina</taxon>
        <taxon>Agaricomycetes</taxon>
        <taxon>Polyporales</taxon>
        <taxon>Polyporaceae</taxon>
        <taxon>Dichomitus</taxon>
    </lineage>
</organism>
<dbReference type="Pfam" id="PF00186">
    <property type="entry name" value="DHFR_1"/>
    <property type="match status" value="1"/>
</dbReference>
<dbReference type="Proteomes" id="UP000292082">
    <property type="component" value="Unassembled WGS sequence"/>
</dbReference>
<dbReference type="Gene3D" id="3.40.430.10">
    <property type="entry name" value="Dihydrofolate Reductase, subunit A"/>
    <property type="match status" value="1"/>
</dbReference>
<dbReference type="InterPro" id="IPR012259">
    <property type="entry name" value="DHFR"/>
</dbReference>
<dbReference type="PRINTS" id="PR00070">
    <property type="entry name" value="DHFR"/>
</dbReference>
<evidence type="ECO:0000256" key="2">
    <source>
        <dbReference type="ARBA" id="ARBA00012856"/>
    </source>
</evidence>
<dbReference type="GO" id="GO:0046655">
    <property type="term" value="P:folic acid metabolic process"/>
    <property type="evidence" value="ECO:0007669"/>
    <property type="project" value="TreeGrafter"/>
</dbReference>
<dbReference type="EMBL" id="ML143387">
    <property type="protein sequence ID" value="TBU35296.1"/>
    <property type="molecule type" value="Genomic_DNA"/>
</dbReference>
<evidence type="ECO:0000256" key="1">
    <source>
        <dbReference type="ARBA" id="ARBA00004903"/>
    </source>
</evidence>
<protein>
    <recommendedName>
        <fullName evidence="3">Dihydrofolate reductase</fullName>
        <ecNumber evidence="2">1.5.1.3</ecNumber>
    </recommendedName>
</protein>
<dbReference type="PROSITE" id="PS51330">
    <property type="entry name" value="DHFR_2"/>
    <property type="match status" value="1"/>
</dbReference>
<dbReference type="EC" id="1.5.1.3" evidence="2"/>
<dbReference type="Proteomes" id="UP000292957">
    <property type="component" value="Unassembled WGS sequence"/>
</dbReference>
<dbReference type="GO" id="GO:0046452">
    <property type="term" value="P:dihydrofolate metabolic process"/>
    <property type="evidence" value="ECO:0007669"/>
    <property type="project" value="TreeGrafter"/>
</dbReference>
<dbReference type="InterPro" id="IPR001796">
    <property type="entry name" value="DHFR_dom"/>
</dbReference>
<dbReference type="OrthoDB" id="414698at2759"/>
<evidence type="ECO:0000313" key="11">
    <source>
        <dbReference type="Proteomes" id="UP000292082"/>
    </source>
</evidence>
<dbReference type="GO" id="GO:0005739">
    <property type="term" value="C:mitochondrion"/>
    <property type="evidence" value="ECO:0007669"/>
    <property type="project" value="TreeGrafter"/>
</dbReference>
<dbReference type="GO" id="GO:0006730">
    <property type="term" value="P:one-carbon metabolic process"/>
    <property type="evidence" value="ECO:0007669"/>
    <property type="project" value="UniProtKB-KW"/>
</dbReference>
<dbReference type="CDD" id="cd00209">
    <property type="entry name" value="DHFR"/>
    <property type="match status" value="1"/>
</dbReference>
<dbReference type="GO" id="GO:0004146">
    <property type="term" value="F:dihydrofolate reductase activity"/>
    <property type="evidence" value="ECO:0007669"/>
    <property type="project" value="UniProtKB-EC"/>
</dbReference>
<dbReference type="InterPro" id="IPR017925">
    <property type="entry name" value="DHFR_CS"/>
</dbReference>
<dbReference type="EMBL" id="ML145085">
    <property type="protein sequence ID" value="TBU65122.1"/>
    <property type="molecule type" value="Genomic_DNA"/>
</dbReference>
<dbReference type="GO" id="GO:0046654">
    <property type="term" value="P:tetrahydrofolate biosynthetic process"/>
    <property type="evidence" value="ECO:0007669"/>
    <property type="project" value="UniProtKB-UniPathway"/>
</dbReference>
<proteinExistence type="inferred from homology"/>
<evidence type="ECO:0000313" key="9">
    <source>
        <dbReference type="EMBL" id="TBU35296.1"/>
    </source>
</evidence>
<dbReference type="SUPFAM" id="SSF53597">
    <property type="entry name" value="Dihydrofolate reductase-like"/>
    <property type="match status" value="1"/>
</dbReference>
<evidence type="ECO:0000256" key="4">
    <source>
        <dbReference type="ARBA" id="ARBA00022563"/>
    </source>
</evidence>
<feature type="domain" description="DHFR" evidence="8">
    <location>
        <begin position="3"/>
        <end position="209"/>
    </location>
</feature>
<evidence type="ECO:0000256" key="6">
    <source>
        <dbReference type="ARBA" id="ARBA00023002"/>
    </source>
</evidence>
<keyword evidence="6" id="KW-0560">Oxidoreductase</keyword>